<sequence length="692" mass="72525">MRILTTIVIMLLFMFVPVVHAEDLYIATDAVGGGTGADCDNALDYTFFNDSGNWGGGVGEIDPADTVHVCGTIVTAANTAALTFQASGTSGNVITLVFETGAKLQSPQFPTTGAINGGVYDYITIDGGSNGIIENTDNGSVASGKTYNAASAGVYFNGGNTNIEVKNLTVQSIFINTGGNDSEATDSTGDETYCIRINNNGNWSDISIHDNTLNNSRRGISTEFEGRTASNLEIYDNYLEDHAWFFAVNGGSANNSSITGVDIHDNEYTNWFLWQYPTATYHTNGLIIFANGHTSCSYAGKFYNNYAHGNVGSGDPTGFIITGCGGDNFLIYNNLFVCDNVAGGESAMSCIAVYNAGGCQNSAGDEDDGVQPINTTFYNNTCIGTETQRDNANGYAVKVGRELTIPGGAGVYMTVKNNIFKSWNHPLHDVNAALGGFSGSGTADYNLYYDLYNYSGNYYAISNDNASTRKTVASFCTDLTQECSGLYNDPSLDANYKPDASDDPVVDAGVDLSAIFTEDIVGQTRPLNGGTSLSFDIGAYEYDGAASAAGTGTMYSGTPTEADIKNTGGYITDITFTGDTVIAAESFDAQRQNILDGFVPIPVYDNGWNVVIAATAVGAVERISDTVIRITWAAAGTFDIPGAITVTGTTPAGAATSGEAHEVSPSFVVTATQAASEIQSGCTGGGGQGSMN</sequence>
<dbReference type="Gene3D" id="2.160.20.10">
    <property type="entry name" value="Single-stranded right-handed beta-helix, Pectin lyase-like"/>
    <property type="match status" value="1"/>
</dbReference>
<name>A0A6M3IZQ6_9ZZZZ</name>
<accession>A0A6M3IZQ6</accession>
<protein>
    <submittedName>
        <fullName evidence="1">Uncharacterized protein</fullName>
    </submittedName>
</protein>
<dbReference type="InterPro" id="IPR012334">
    <property type="entry name" value="Pectin_lyas_fold"/>
</dbReference>
<dbReference type="AlphaFoldDB" id="A0A6M3IZQ6"/>
<proteinExistence type="predicted"/>
<organism evidence="1">
    <name type="scientific">viral metagenome</name>
    <dbReference type="NCBI Taxonomy" id="1070528"/>
    <lineage>
        <taxon>unclassified sequences</taxon>
        <taxon>metagenomes</taxon>
        <taxon>organismal metagenomes</taxon>
    </lineage>
</organism>
<dbReference type="InterPro" id="IPR006626">
    <property type="entry name" value="PbH1"/>
</dbReference>
<evidence type="ECO:0000313" key="1">
    <source>
        <dbReference type="EMBL" id="QJA63043.1"/>
    </source>
</evidence>
<reference evidence="1" key="1">
    <citation type="submission" date="2020-03" db="EMBL/GenBank/DDBJ databases">
        <title>The deep terrestrial virosphere.</title>
        <authorList>
            <person name="Holmfeldt K."/>
            <person name="Nilsson E."/>
            <person name="Simone D."/>
            <person name="Lopez-Fernandez M."/>
            <person name="Wu X."/>
            <person name="de Brujin I."/>
            <person name="Lundin D."/>
            <person name="Andersson A."/>
            <person name="Bertilsson S."/>
            <person name="Dopson M."/>
        </authorList>
    </citation>
    <scope>NUCLEOTIDE SEQUENCE</scope>
    <source>
        <strain evidence="1">MM415B00664</strain>
    </source>
</reference>
<dbReference type="EMBL" id="MT141488">
    <property type="protein sequence ID" value="QJA63043.1"/>
    <property type="molecule type" value="Genomic_DNA"/>
</dbReference>
<dbReference type="SMART" id="SM00710">
    <property type="entry name" value="PbH1"/>
    <property type="match status" value="7"/>
</dbReference>
<dbReference type="SUPFAM" id="SSF51126">
    <property type="entry name" value="Pectin lyase-like"/>
    <property type="match status" value="1"/>
</dbReference>
<gene>
    <name evidence="1" type="ORF">MM415B00664_0034</name>
</gene>
<dbReference type="InterPro" id="IPR011050">
    <property type="entry name" value="Pectin_lyase_fold/virulence"/>
</dbReference>